<dbReference type="EMBL" id="ABJB010868795">
    <property type="status" value="NOT_ANNOTATED_CDS"/>
    <property type="molecule type" value="Genomic_DNA"/>
</dbReference>
<dbReference type="VEuPathDB" id="VectorBase:ISCI020537"/>
<dbReference type="GO" id="GO:0003729">
    <property type="term" value="F:mRNA binding"/>
    <property type="evidence" value="ECO:0000318"/>
    <property type="project" value="GO_Central"/>
</dbReference>
<evidence type="ECO:0000313" key="4">
    <source>
        <dbReference type="EMBL" id="EEC12564.1"/>
    </source>
</evidence>
<sequence length="346" mass="39106">MTDDQGVSANISSRIAAWRSTFASCLGDRVHCTRSPCGGGGSAHYGVFVNNLPLHVSREELCRLFEPYSRVQELVIVRRPEFKTHCFGYVLLDSDDDTKLAIQQLNGTLFGGLRIKVEATFGKASHIFSSGDSRVMPVGQYYKRFPGRDSWEPDYRVPNINGSGHYGNGNAHFPINGGYRPQLQDAESHANGRYFNPNYERRYGGYRNDDLYNPGISLDAAREITRKMMYSWERHLASVPEDEDWPAFNELLEKRTSTPRPVTGQTQSEDSGVHELYEEYADVITEFSDPEKVRAVELDFNPLKDIGGYQTTRKGPIVVEPEHHCFAVYGWDPLRRTPGLSQLALI</sequence>
<dbReference type="EMBL" id="DS835838">
    <property type="protein sequence ID" value="EEC12564.1"/>
    <property type="molecule type" value="Genomic_DNA"/>
</dbReference>
<dbReference type="VEuPathDB" id="VectorBase:ISCP_019287"/>
<dbReference type="InterPro" id="IPR035979">
    <property type="entry name" value="RBD_domain_sf"/>
</dbReference>
<dbReference type="HOGENOM" id="CLU_802357_0_0_1"/>
<feature type="domain" description="RRM" evidence="3">
    <location>
        <begin position="45"/>
        <end position="122"/>
    </location>
</feature>
<evidence type="ECO:0000313" key="5">
    <source>
        <dbReference type="EnsemblMetazoa" id="ISCW020537-PA"/>
    </source>
</evidence>
<protein>
    <submittedName>
        <fullName evidence="4 5">Ribonucleoprotein, putative</fullName>
    </submittedName>
</protein>
<dbReference type="InterPro" id="IPR047385">
    <property type="entry name" value="RRM_TDRD10"/>
</dbReference>
<dbReference type="PROSITE" id="PS50102">
    <property type="entry name" value="RRM"/>
    <property type="match status" value="1"/>
</dbReference>
<dbReference type="EMBL" id="ABJB010468400">
    <property type="status" value="NOT_ANNOTATED_CDS"/>
    <property type="molecule type" value="Genomic_DNA"/>
</dbReference>
<dbReference type="Pfam" id="PF00076">
    <property type="entry name" value="RRM_1"/>
    <property type="match status" value="1"/>
</dbReference>
<dbReference type="EMBL" id="ABJB010943794">
    <property type="status" value="NOT_ANNOTATED_CDS"/>
    <property type="molecule type" value="Genomic_DNA"/>
</dbReference>
<evidence type="ECO:0000256" key="2">
    <source>
        <dbReference type="PROSITE-ProRule" id="PRU00176"/>
    </source>
</evidence>
<dbReference type="PaxDb" id="6945-B7Q142"/>
<name>B7Q142_IXOSC</name>
<dbReference type="CDD" id="cd21617">
    <property type="entry name" value="RRM_TDRD10"/>
    <property type="match status" value="1"/>
</dbReference>
<keyword evidence="6" id="KW-1185">Reference proteome</keyword>
<dbReference type="EMBL" id="ABJB010165331">
    <property type="status" value="NOT_ANNOTATED_CDS"/>
    <property type="molecule type" value="Genomic_DNA"/>
</dbReference>
<dbReference type="VEuPathDB" id="VectorBase:ISCW020537"/>
<dbReference type="InterPro" id="IPR000504">
    <property type="entry name" value="RRM_dom"/>
</dbReference>
<evidence type="ECO:0000256" key="1">
    <source>
        <dbReference type="ARBA" id="ARBA00022884"/>
    </source>
</evidence>
<evidence type="ECO:0000259" key="3">
    <source>
        <dbReference type="PROSITE" id="PS50102"/>
    </source>
</evidence>
<dbReference type="EMBL" id="ABJB010118396">
    <property type="status" value="NOT_ANNOTATED_CDS"/>
    <property type="molecule type" value="Genomic_DNA"/>
</dbReference>
<dbReference type="Proteomes" id="UP000001555">
    <property type="component" value="Unassembled WGS sequence"/>
</dbReference>
<proteinExistence type="predicted"/>
<keyword evidence="1 2" id="KW-0694">RNA-binding</keyword>
<dbReference type="Gene3D" id="3.30.70.330">
    <property type="match status" value="1"/>
</dbReference>
<accession>B7Q142</accession>
<dbReference type="GO" id="GO:0000381">
    <property type="term" value="P:regulation of alternative mRNA splicing, via spliceosome"/>
    <property type="evidence" value="ECO:0000318"/>
    <property type="project" value="GO_Central"/>
</dbReference>
<organism>
    <name type="scientific">Ixodes scapularis</name>
    <name type="common">Black-legged tick</name>
    <name type="synonym">Deer tick</name>
    <dbReference type="NCBI Taxonomy" id="6945"/>
    <lineage>
        <taxon>Eukaryota</taxon>
        <taxon>Metazoa</taxon>
        <taxon>Ecdysozoa</taxon>
        <taxon>Arthropoda</taxon>
        <taxon>Chelicerata</taxon>
        <taxon>Arachnida</taxon>
        <taxon>Acari</taxon>
        <taxon>Parasitiformes</taxon>
        <taxon>Ixodida</taxon>
        <taxon>Ixodoidea</taxon>
        <taxon>Ixodidae</taxon>
        <taxon>Ixodinae</taxon>
        <taxon>Ixodes</taxon>
    </lineage>
</organism>
<dbReference type="OrthoDB" id="6502227at2759"/>
<dbReference type="SMART" id="SM00360">
    <property type="entry name" value="RRM"/>
    <property type="match status" value="1"/>
</dbReference>
<reference evidence="5" key="2">
    <citation type="submission" date="2020-05" db="UniProtKB">
        <authorList>
            <consortium name="EnsemblMetazoa"/>
        </authorList>
    </citation>
    <scope>IDENTIFICATION</scope>
    <source>
        <strain evidence="5">wikel</strain>
    </source>
</reference>
<dbReference type="AlphaFoldDB" id="B7Q142"/>
<dbReference type="GO" id="GO:0016607">
    <property type="term" value="C:nuclear speck"/>
    <property type="evidence" value="ECO:0000318"/>
    <property type="project" value="GO_Central"/>
</dbReference>
<reference evidence="4 6" key="1">
    <citation type="submission" date="2008-03" db="EMBL/GenBank/DDBJ databases">
        <title>Annotation of Ixodes scapularis.</title>
        <authorList>
            <consortium name="Ixodes scapularis Genome Project Consortium"/>
            <person name="Caler E."/>
            <person name="Hannick L.I."/>
            <person name="Bidwell S."/>
            <person name="Joardar V."/>
            <person name="Thiagarajan M."/>
            <person name="Amedeo P."/>
            <person name="Galinsky K.J."/>
            <person name="Schobel S."/>
            <person name="Inman J."/>
            <person name="Hostetler J."/>
            <person name="Miller J."/>
            <person name="Hammond M."/>
            <person name="Megy K."/>
            <person name="Lawson D."/>
            <person name="Kodira C."/>
            <person name="Sutton G."/>
            <person name="Meyer J."/>
            <person name="Hill C.A."/>
            <person name="Birren B."/>
            <person name="Nene V."/>
            <person name="Collins F."/>
            <person name="Alarcon-Chaidez F."/>
            <person name="Wikel S."/>
            <person name="Strausberg R."/>
        </authorList>
    </citation>
    <scope>NUCLEOTIDE SEQUENCE [LARGE SCALE GENOMIC DNA]</scope>
    <source>
        <strain evidence="6">Wikel</strain>
        <strain evidence="4">Wikel colony</strain>
    </source>
</reference>
<gene>
    <name evidence="4" type="ORF">IscW_ISCW020537</name>
</gene>
<evidence type="ECO:0000313" key="6">
    <source>
        <dbReference type="Proteomes" id="UP000001555"/>
    </source>
</evidence>
<dbReference type="PANTHER" id="PTHR48025">
    <property type="entry name" value="OS02G0815200 PROTEIN"/>
    <property type="match status" value="1"/>
</dbReference>
<dbReference type="InterPro" id="IPR050502">
    <property type="entry name" value="Euk_RNA-bind_prot"/>
</dbReference>
<dbReference type="SUPFAM" id="SSF54928">
    <property type="entry name" value="RNA-binding domain, RBD"/>
    <property type="match status" value="1"/>
</dbReference>
<dbReference type="GO" id="GO:1990904">
    <property type="term" value="C:ribonucleoprotein complex"/>
    <property type="evidence" value="ECO:0007669"/>
    <property type="project" value="UniProtKB-KW"/>
</dbReference>
<dbReference type="EnsemblMetazoa" id="ISCW020537-RA">
    <property type="protein sequence ID" value="ISCW020537-PA"/>
    <property type="gene ID" value="ISCW020537"/>
</dbReference>
<dbReference type="InterPro" id="IPR012677">
    <property type="entry name" value="Nucleotide-bd_a/b_plait_sf"/>
</dbReference>
<keyword evidence="4" id="KW-0687">Ribonucleoprotein</keyword>
<dbReference type="PANTHER" id="PTHR48025:SF1">
    <property type="entry name" value="RRM DOMAIN-CONTAINING PROTEIN"/>
    <property type="match status" value="1"/>
</dbReference>